<dbReference type="InterPro" id="IPR039143">
    <property type="entry name" value="GNPNAT1-like"/>
</dbReference>
<proteinExistence type="predicted"/>
<name>A0A0R1Q605_9LACO</name>
<keyword evidence="3" id="KW-1185">Reference proteome</keyword>
<dbReference type="PROSITE" id="PS51186">
    <property type="entry name" value="GNAT"/>
    <property type="match status" value="1"/>
</dbReference>
<dbReference type="OrthoDB" id="9796171at2"/>
<dbReference type="Proteomes" id="UP000051155">
    <property type="component" value="Unassembled WGS sequence"/>
</dbReference>
<reference evidence="2 3" key="1">
    <citation type="journal article" date="2015" name="Genome Announc.">
        <title>Expanding the biotechnology potential of lactobacilli through comparative genomics of 213 strains and associated genera.</title>
        <authorList>
            <person name="Sun Z."/>
            <person name="Harris H.M."/>
            <person name="McCann A."/>
            <person name="Guo C."/>
            <person name="Argimon S."/>
            <person name="Zhang W."/>
            <person name="Yang X."/>
            <person name="Jeffery I.B."/>
            <person name="Cooney J.C."/>
            <person name="Kagawa T.F."/>
            <person name="Liu W."/>
            <person name="Song Y."/>
            <person name="Salvetti E."/>
            <person name="Wrobel A."/>
            <person name="Rasinkangas P."/>
            <person name="Parkhill J."/>
            <person name="Rea M.C."/>
            <person name="O'Sullivan O."/>
            <person name="Ritari J."/>
            <person name="Douillard F.P."/>
            <person name="Paul Ross R."/>
            <person name="Yang R."/>
            <person name="Briner A.E."/>
            <person name="Felis G.E."/>
            <person name="de Vos W.M."/>
            <person name="Barrangou R."/>
            <person name="Klaenhammer T.R."/>
            <person name="Caufield P.W."/>
            <person name="Cui Y."/>
            <person name="Zhang H."/>
            <person name="O'Toole P.W."/>
        </authorList>
    </citation>
    <scope>NUCLEOTIDE SEQUENCE [LARGE SCALE GENOMIC DNA]</scope>
    <source>
        <strain evidence="2 3">DSM 19971</strain>
    </source>
</reference>
<comment type="caution">
    <text evidence="2">The sequence shown here is derived from an EMBL/GenBank/DDBJ whole genome shotgun (WGS) entry which is preliminary data.</text>
</comment>
<dbReference type="PANTHER" id="PTHR13355">
    <property type="entry name" value="GLUCOSAMINE 6-PHOSPHATE N-ACETYLTRANSFERASE"/>
    <property type="match status" value="1"/>
</dbReference>
<dbReference type="EMBL" id="AZEG01000009">
    <property type="protein sequence ID" value="KRL37733.1"/>
    <property type="molecule type" value="Genomic_DNA"/>
</dbReference>
<evidence type="ECO:0000313" key="3">
    <source>
        <dbReference type="Proteomes" id="UP000051155"/>
    </source>
</evidence>
<protein>
    <submittedName>
        <fullName evidence="2">Acetyltransferase</fullName>
    </submittedName>
</protein>
<dbReference type="STRING" id="1423812.FD20_GL002575"/>
<dbReference type="CDD" id="cd04301">
    <property type="entry name" value="NAT_SF"/>
    <property type="match status" value="1"/>
</dbReference>
<dbReference type="SUPFAM" id="SSF55729">
    <property type="entry name" value="Acyl-CoA N-acyltransferases (Nat)"/>
    <property type="match status" value="1"/>
</dbReference>
<dbReference type="Pfam" id="PF13673">
    <property type="entry name" value="Acetyltransf_10"/>
    <property type="match status" value="1"/>
</dbReference>
<organism evidence="2 3">
    <name type="scientific">Liquorilactobacillus uvarum DSM 19971</name>
    <dbReference type="NCBI Taxonomy" id="1423812"/>
    <lineage>
        <taxon>Bacteria</taxon>
        <taxon>Bacillati</taxon>
        <taxon>Bacillota</taxon>
        <taxon>Bacilli</taxon>
        <taxon>Lactobacillales</taxon>
        <taxon>Lactobacillaceae</taxon>
        <taxon>Liquorilactobacillus</taxon>
    </lineage>
</organism>
<feature type="domain" description="N-acetyltransferase" evidence="1">
    <location>
        <begin position="5"/>
        <end position="144"/>
    </location>
</feature>
<dbReference type="InterPro" id="IPR000182">
    <property type="entry name" value="GNAT_dom"/>
</dbReference>
<dbReference type="AlphaFoldDB" id="A0A0R1Q605"/>
<keyword evidence="2" id="KW-0808">Transferase</keyword>
<dbReference type="PATRIC" id="fig|1423812.3.peg.2733"/>
<dbReference type="RefSeq" id="WP_057736761.1">
    <property type="nucleotide sequence ID" value="NZ_AZEG01000009.1"/>
</dbReference>
<dbReference type="GO" id="GO:0004343">
    <property type="term" value="F:glucosamine 6-phosphate N-acetyltransferase activity"/>
    <property type="evidence" value="ECO:0007669"/>
    <property type="project" value="TreeGrafter"/>
</dbReference>
<dbReference type="Gene3D" id="3.40.630.30">
    <property type="match status" value="1"/>
</dbReference>
<evidence type="ECO:0000313" key="2">
    <source>
        <dbReference type="EMBL" id="KRL37733.1"/>
    </source>
</evidence>
<dbReference type="PANTHER" id="PTHR13355:SF11">
    <property type="entry name" value="GLUCOSAMINE 6-PHOSPHATE N-ACETYLTRANSFERASE"/>
    <property type="match status" value="1"/>
</dbReference>
<gene>
    <name evidence="2" type="ORF">FD20_GL002575</name>
</gene>
<accession>A0A0R1Q605</accession>
<sequence length="144" mass="16232">MLRIKTTTDLSTDVYHDALYIRKSVFVKEQQVPVELELDNEQAAQYYVAYKGKIAVATARILHEKDGAWHIQRVATLKDYRHQGFAKKVLEKIEADAVSEGAAYLTLGAQDQARSFYLALGYVAVGEGFMDAGISHHRMDKKII</sequence>
<evidence type="ECO:0000259" key="1">
    <source>
        <dbReference type="PROSITE" id="PS51186"/>
    </source>
</evidence>
<dbReference type="InterPro" id="IPR016181">
    <property type="entry name" value="Acyl_CoA_acyltransferase"/>
</dbReference>